<sequence>MDSSTPFIQSGLASSLRQPATIAAIASVGIHALFAVNIENIPLFTPSAQLPPSVELVELSADQVGGIYPPPPPKFSLSPITPPPSLSSILGGGPTVPAFPSSPPPPSSPTFTTPQQELFTIPVNPSVGSRGSGLPSYPESYPSYPDNYSFGTLPPSTNIPTYTPPPAPSIPDQNTFPDKNSEELDRAREFYEQLQRGEIVFSEGPDPLGQSGIFNPNTNSDDEPGSEPPRFPQKGPTDDLASADIDQETPSQTPPEEFRGSILANLEEGLEQEENSDVAANSQGNEPVFQQQPQEQPQGQVSNQERASIQGASLYVNWVLGIQQSYPDVQGSQVVSISDVYPSEACQQQLSGRALVGVVVGSGGQILAGPELLLDTGSGILDNKALQTVQEFVTTQASGGGTPTAYQYAFNFNSENCGNVSSPEEVPPPVTPGNSQPAQNNSTPPGATTEPEDAAENSVVEPPLEMEPEVTQPDAVVEPPLEMEPEVTQPDAVVEPPLEMEPEVTQPDAVGEPPLEMEPEVTQPDAVGEPPLEMEPEVTQPDAVGEPPLEMEPEVTQPDAVVEPPLEMEPEVTQPPELPTEAMPSEFEEPLANPAENMTPAE</sequence>
<evidence type="ECO:0000313" key="3">
    <source>
        <dbReference type="EMBL" id="ERT07079.1"/>
    </source>
</evidence>
<dbReference type="Gene3D" id="3.30.1150.10">
    <property type="match status" value="1"/>
</dbReference>
<dbReference type="RefSeq" id="WP_023066716.1">
    <property type="nucleotide sequence ID" value="NZ_AUZM01000026.1"/>
</dbReference>
<protein>
    <submittedName>
        <fullName evidence="3">Gram-negative bacterial tonB family protein</fullName>
    </submittedName>
</protein>
<feature type="region of interest" description="Disordered" evidence="1">
    <location>
        <begin position="121"/>
        <end position="140"/>
    </location>
</feature>
<gene>
    <name evidence="3" type="ORF">M595_2954</name>
</gene>
<reference evidence="3 4" key="1">
    <citation type="journal article" date="2013" name="Front. Microbiol.">
        <title>Comparative genomic analyses of the cyanobacterium, Lyngbya aestuarii BL J, a powerful hydrogen producer.</title>
        <authorList>
            <person name="Kothari A."/>
            <person name="Vaughn M."/>
            <person name="Garcia-Pichel F."/>
        </authorList>
    </citation>
    <scope>NUCLEOTIDE SEQUENCE [LARGE SCALE GENOMIC DNA]</scope>
    <source>
        <strain evidence="3 4">BL J</strain>
    </source>
</reference>
<dbReference type="Proteomes" id="UP000017127">
    <property type="component" value="Unassembled WGS sequence"/>
</dbReference>
<feature type="region of interest" description="Disordered" evidence="1">
    <location>
        <begin position="201"/>
        <end position="258"/>
    </location>
</feature>
<organism evidence="3 4">
    <name type="scientific">Lyngbya aestuarii BL J</name>
    <dbReference type="NCBI Taxonomy" id="1348334"/>
    <lineage>
        <taxon>Bacteria</taxon>
        <taxon>Bacillati</taxon>
        <taxon>Cyanobacteriota</taxon>
        <taxon>Cyanophyceae</taxon>
        <taxon>Oscillatoriophycideae</taxon>
        <taxon>Oscillatoriales</taxon>
        <taxon>Microcoleaceae</taxon>
        <taxon>Lyngbya</taxon>
    </lineage>
</organism>
<comment type="caution">
    <text evidence="3">The sequence shown here is derived from an EMBL/GenBank/DDBJ whole genome shotgun (WGS) entry which is preliminary data.</text>
</comment>
<dbReference type="PATRIC" id="fig|1348334.3.peg.2859"/>
<dbReference type="EMBL" id="AUZM01000026">
    <property type="protein sequence ID" value="ERT07079.1"/>
    <property type="molecule type" value="Genomic_DNA"/>
</dbReference>
<evidence type="ECO:0000313" key="4">
    <source>
        <dbReference type="Proteomes" id="UP000017127"/>
    </source>
</evidence>
<dbReference type="InterPro" id="IPR037682">
    <property type="entry name" value="TonB_C"/>
</dbReference>
<feature type="compositionally biased region" description="Polar residues" evidence="1">
    <location>
        <begin position="432"/>
        <end position="446"/>
    </location>
</feature>
<evidence type="ECO:0000259" key="2">
    <source>
        <dbReference type="Pfam" id="PF03544"/>
    </source>
</evidence>
<feature type="region of interest" description="Disordered" evidence="1">
    <location>
        <begin position="145"/>
        <end position="180"/>
    </location>
</feature>
<dbReference type="SUPFAM" id="SSF74653">
    <property type="entry name" value="TolA/TonB C-terminal domain"/>
    <property type="match status" value="1"/>
</dbReference>
<feature type="region of interest" description="Disordered" evidence="1">
    <location>
        <begin position="270"/>
        <end position="305"/>
    </location>
</feature>
<keyword evidence="4" id="KW-1185">Reference proteome</keyword>
<dbReference type="GO" id="GO:0055085">
    <property type="term" value="P:transmembrane transport"/>
    <property type="evidence" value="ECO:0007669"/>
    <property type="project" value="InterPro"/>
</dbReference>
<dbReference type="OrthoDB" id="468524at2"/>
<feature type="compositionally biased region" description="Low complexity" evidence="1">
    <location>
        <begin position="286"/>
        <end position="305"/>
    </location>
</feature>
<proteinExistence type="predicted"/>
<accession>U7QGI0</accession>
<dbReference type="Pfam" id="PF03544">
    <property type="entry name" value="TonB_C"/>
    <property type="match status" value="1"/>
</dbReference>
<dbReference type="AlphaFoldDB" id="U7QGI0"/>
<feature type="domain" description="TonB C-terminal" evidence="2">
    <location>
        <begin position="340"/>
        <end position="413"/>
    </location>
</feature>
<evidence type="ECO:0000256" key="1">
    <source>
        <dbReference type="SAM" id="MobiDB-lite"/>
    </source>
</evidence>
<name>U7QGI0_9CYAN</name>
<feature type="region of interest" description="Disordered" evidence="1">
    <location>
        <begin position="419"/>
        <end position="602"/>
    </location>
</feature>